<name>A0A8T1BCF5_9STRA</name>
<evidence type="ECO:0000313" key="4">
    <source>
        <dbReference type="Proteomes" id="UP000736787"/>
    </source>
</evidence>
<gene>
    <name evidence="2" type="ORF">PC117_g22395</name>
    <name evidence="3" type="ORF">PC129_g16634</name>
</gene>
<evidence type="ECO:0000313" key="2">
    <source>
        <dbReference type="EMBL" id="KAG2898960.1"/>
    </source>
</evidence>
<accession>A0A8T1BCF5</accession>
<protein>
    <submittedName>
        <fullName evidence="2">Uncharacterized protein</fullName>
    </submittedName>
</protein>
<dbReference type="Proteomes" id="UP000760860">
    <property type="component" value="Unassembled WGS sequence"/>
</dbReference>
<comment type="caution">
    <text evidence="2">The sequence shown here is derived from an EMBL/GenBank/DDBJ whole genome shotgun (WGS) entry which is preliminary data.</text>
</comment>
<dbReference type="EMBL" id="RCMK01001229">
    <property type="protein sequence ID" value="KAG2898960.1"/>
    <property type="molecule type" value="Genomic_DNA"/>
</dbReference>
<keyword evidence="1" id="KW-0812">Transmembrane</keyword>
<sequence length="237" mass="25547">MENWGLEVALGFSMSAAVLAFCRVSGWMPVDTSSSLRWHGAHHDDEETNNIEEPTILWSGGVETTVGLVVAVSVMAAVAAEIASETGRHIIGAASTLLLADNSLSDSFVVYAKAAAPLFAPPLSTPSLMFSSPPASLPWLSWNALSRKQGQMVSVYVWVIIGAGALLVAYVASTFIKMYLDDRERRQREAEGGGPYSSNSDNENGYRGYVAALPIQTPNDTGRDLHIVDLDFRQCTH</sequence>
<dbReference type="Proteomes" id="UP000736787">
    <property type="component" value="Unassembled WGS sequence"/>
</dbReference>
<proteinExistence type="predicted"/>
<reference evidence="2" key="1">
    <citation type="submission" date="2018-10" db="EMBL/GenBank/DDBJ databases">
        <title>Effector identification in a new, highly contiguous assembly of the strawberry crown rot pathogen Phytophthora cactorum.</title>
        <authorList>
            <person name="Armitage A.D."/>
            <person name="Nellist C.F."/>
            <person name="Bates H."/>
            <person name="Vickerstaff R.J."/>
            <person name="Harrison R.J."/>
        </authorList>
    </citation>
    <scope>NUCLEOTIDE SEQUENCE</scope>
    <source>
        <strain evidence="2">4040</strain>
        <strain evidence="3">P421</strain>
    </source>
</reference>
<dbReference type="AlphaFoldDB" id="A0A8T1BCF5"/>
<dbReference type="VEuPathDB" id="FungiDB:PC110_g9576"/>
<organism evidence="2 4">
    <name type="scientific">Phytophthora cactorum</name>
    <dbReference type="NCBI Taxonomy" id="29920"/>
    <lineage>
        <taxon>Eukaryota</taxon>
        <taxon>Sar</taxon>
        <taxon>Stramenopiles</taxon>
        <taxon>Oomycota</taxon>
        <taxon>Peronosporomycetes</taxon>
        <taxon>Peronosporales</taxon>
        <taxon>Peronosporaceae</taxon>
        <taxon>Phytophthora</taxon>
    </lineage>
</organism>
<dbReference type="EMBL" id="RCMV01000841">
    <property type="protein sequence ID" value="KAG3212400.1"/>
    <property type="molecule type" value="Genomic_DNA"/>
</dbReference>
<evidence type="ECO:0000313" key="3">
    <source>
        <dbReference type="EMBL" id="KAG3212400.1"/>
    </source>
</evidence>
<keyword evidence="1" id="KW-0472">Membrane</keyword>
<keyword evidence="1" id="KW-1133">Transmembrane helix</keyword>
<evidence type="ECO:0000256" key="1">
    <source>
        <dbReference type="SAM" id="Phobius"/>
    </source>
</evidence>
<feature type="transmembrane region" description="Helical" evidence="1">
    <location>
        <begin position="155"/>
        <end position="180"/>
    </location>
</feature>
<dbReference type="VEuPathDB" id="FungiDB:PC110_g9575"/>